<dbReference type="EMBL" id="JBCLUF010000011">
    <property type="protein sequence ID" value="MEY8662115.1"/>
    <property type="molecule type" value="Genomic_DNA"/>
</dbReference>
<comment type="similarity">
    <text evidence="4">Belongs to the GART family.</text>
</comment>
<dbReference type="HAMAP" id="MF_01930">
    <property type="entry name" value="PurN"/>
    <property type="match status" value="1"/>
</dbReference>
<feature type="domain" description="Formyl transferase N-terminal" evidence="5">
    <location>
        <begin position="1"/>
        <end position="185"/>
    </location>
</feature>
<feature type="site" description="Raises pKa of active site His" evidence="4">
    <location>
        <position position="148"/>
    </location>
</feature>
<accession>A0ABV4DNT2</accession>
<protein>
    <recommendedName>
        <fullName evidence="4">Phosphoribosylglycinamide formyltransferase</fullName>
        <ecNumber evidence="4">2.1.2.2</ecNumber>
    </recommendedName>
    <alternativeName>
        <fullName evidence="4">5'-phosphoribosylglycinamide transformylase</fullName>
    </alternativeName>
    <alternativeName>
        <fullName evidence="4">GAR transformylase</fullName>
        <shortName evidence="4">GART</shortName>
    </alternativeName>
</protein>
<comment type="pathway">
    <text evidence="1 4">Purine metabolism; IMP biosynthesis via de novo pathway; N(2)-formyl-N(1)-(5-phospho-D-ribosyl)glycinamide from N(1)-(5-phospho-D-ribosyl)glycinamide (10-formyl THF route): step 1/1.</text>
</comment>
<comment type="caution">
    <text evidence="6">The sequence shown here is derived from an EMBL/GenBank/DDBJ whole genome shotgun (WGS) entry which is preliminary data.</text>
</comment>
<feature type="binding site" evidence="4">
    <location>
        <position position="106"/>
    </location>
    <ligand>
        <name>(6R)-10-formyltetrahydrofolate</name>
        <dbReference type="ChEBI" id="CHEBI:195366"/>
    </ligand>
</feature>
<dbReference type="GO" id="GO:0004644">
    <property type="term" value="F:phosphoribosylglycinamide formyltransferase activity"/>
    <property type="evidence" value="ECO:0007669"/>
    <property type="project" value="UniProtKB-EC"/>
</dbReference>
<evidence type="ECO:0000256" key="1">
    <source>
        <dbReference type="ARBA" id="ARBA00005054"/>
    </source>
</evidence>
<keyword evidence="2 4" id="KW-0808">Transferase</keyword>
<comment type="function">
    <text evidence="4">Catalyzes the transfer of a formyl group from 10-formyltetrahydrofolate to 5-phospho-ribosyl-glycinamide (GAR), producing 5-phospho-ribosyl-N-formylglycinamide (FGAR) and tetrahydrofolate.</text>
</comment>
<gene>
    <name evidence="4 6" type="primary">purN</name>
    <name evidence="6" type="ORF">AALT52_04305</name>
</gene>
<dbReference type="NCBIfam" id="TIGR00639">
    <property type="entry name" value="PurN"/>
    <property type="match status" value="1"/>
</dbReference>
<feature type="binding site" evidence="4">
    <location>
        <begin position="11"/>
        <end position="13"/>
    </location>
    <ligand>
        <name>N(1)-(5-phospho-beta-D-ribosyl)glycinamide</name>
        <dbReference type="ChEBI" id="CHEBI:143788"/>
    </ligand>
</feature>
<feature type="active site" description="Proton donor" evidence="4">
    <location>
        <position position="108"/>
    </location>
</feature>
<dbReference type="Pfam" id="PF00551">
    <property type="entry name" value="Formyl_trans_N"/>
    <property type="match status" value="1"/>
</dbReference>
<dbReference type="Gene3D" id="3.40.50.170">
    <property type="entry name" value="Formyl transferase, N-terminal domain"/>
    <property type="match status" value="1"/>
</dbReference>
<dbReference type="RefSeq" id="WP_369941464.1">
    <property type="nucleotide sequence ID" value="NZ_JBCLUF010000011.1"/>
</dbReference>
<dbReference type="SUPFAM" id="SSF53328">
    <property type="entry name" value="Formyltransferase"/>
    <property type="match status" value="1"/>
</dbReference>
<feature type="binding site" evidence="4">
    <location>
        <begin position="89"/>
        <end position="92"/>
    </location>
    <ligand>
        <name>(6R)-10-formyltetrahydrofolate</name>
        <dbReference type="ChEBI" id="CHEBI:195366"/>
    </ligand>
</feature>
<evidence type="ECO:0000256" key="4">
    <source>
        <dbReference type="HAMAP-Rule" id="MF_01930"/>
    </source>
</evidence>
<comment type="catalytic activity">
    <reaction evidence="4">
        <text>N(1)-(5-phospho-beta-D-ribosyl)glycinamide + (6R)-10-formyltetrahydrofolate = N(2)-formyl-N(1)-(5-phospho-beta-D-ribosyl)glycinamide + (6S)-5,6,7,8-tetrahydrofolate + H(+)</text>
        <dbReference type="Rhea" id="RHEA:15053"/>
        <dbReference type="ChEBI" id="CHEBI:15378"/>
        <dbReference type="ChEBI" id="CHEBI:57453"/>
        <dbReference type="ChEBI" id="CHEBI:143788"/>
        <dbReference type="ChEBI" id="CHEBI:147286"/>
        <dbReference type="ChEBI" id="CHEBI:195366"/>
        <dbReference type="EC" id="2.1.2.2"/>
    </reaction>
</comment>
<feature type="binding site" evidence="4">
    <location>
        <position position="64"/>
    </location>
    <ligand>
        <name>(6R)-10-formyltetrahydrofolate</name>
        <dbReference type="ChEBI" id="CHEBI:195366"/>
    </ligand>
</feature>
<dbReference type="EC" id="2.1.2.2" evidence="4"/>
<organism evidence="6 7">
    <name type="scientific">Ligilactobacillus faecis</name>
    <dbReference type="NCBI Taxonomy" id="762833"/>
    <lineage>
        <taxon>Bacteria</taxon>
        <taxon>Bacillati</taxon>
        <taxon>Bacillota</taxon>
        <taxon>Bacilli</taxon>
        <taxon>Lactobacillales</taxon>
        <taxon>Lactobacillaceae</taxon>
        <taxon>Ligilactobacillus</taxon>
    </lineage>
</organism>
<dbReference type="PANTHER" id="PTHR43369">
    <property type="entry name" value="PHOSPHORIBOSYLGLYCINAMIDE FORMYLTRANSFERASE"/>
    <property type="match status" value="1"/>
</dbReference>
<evidence type="ECO:0000256" key="2">
    <source>
        <dbReference type="ARBA" id="ARBA00022679"/>
    </source>
</evidence>
<evidence type="ECO:0000259" key="5">
    <source>
        <dbReference type="Pfam" id="PF00551"/>
    </source>
</evidence>
<proteinExistence type="inferred from homology"/>
<keyword evidence="3 4" id="KW-0658">Purine biosynthesis</keyword>
<dbReference type="InterPro" id="IPR036477">
    <property type="entry name" value="Formyl_transf_N_sf"/>
</dbReference>
<dbReference type="PANTHER" id="PTHR43369:SF2">
    <property type="entry name" value="PHOSPHORIBOSYLGLYCINAMIDE FORMYLTRANSFERASE"/>
    <property type="match status" value="1"/>
</dbReference>
<evidence type="ECO:0000256" key="3">
    <source>
        <dbReference type="ARBA" id="ARBA00022755"/>
    </source>
</evidence>
<name>A0ABV4DNT2_9LACO</name>
<dbReference type="Proteomes" id="UP001565236">
    <property type="component" value="Unassembled WGS sequence"/>
</dbReference>
<reference evidence="6 7" key="1">
    <citation type="submission" date="2024-03" db="EMBL/GenBank/DDBJ databases">
        <title>Mouse gut bacterial collection (mGBC) of GemPharmatech.</title>
        <authorList>
            <person name="He Y."/>
            <person name="Dong L."/>
            <person name="Wu D."/>
            <person name="Gao X."/>
            <person name="Lin Z."/>
        </authorList>
    </citation>
    <scope>NUCLEOTIDE SEQUENCE [LARGE SCALE GENOMIC DNA]</scope>
    <source>
        <strain evidence="6 7">15-30</strain>
    </source>
</reference>
<dbReference type="InterPro" id="IPR004607">
    <property type="entry name" value="GART"/>
</dbReference>
<evidence type="ECO:0000313" key="7">
    <source>
        <dbReference type="Proteomes" id="UP001565236"/>
    </source>
</evidence>
<sequence length="189" mass="21212">MRVAIFASGNGSNFEVLAKHFAKGEFNAELALVFCDHPEAFVLERAKRLQIPAATFTVKECHGKEAYEKRLLALLQAKKIDFIVLAGYMRILGQEIVCAYDKKIVNLHPAYLPEYQGLHAIERAFLDHERTGKNQTGVTIHYVDTGLDTGPVILQQKVPIYPDDTLATLEARIHAVEHELYPKALSQIL</sequence>
<evidence type="ECO:0000313" key="6">
    <source>
        <dbReference type="EMBL" id="MEY8662115.1"/>
    </source>
</evidence>
<dbReference type="CDD" id="cd08645">
    <property type="entry name" value="FMT_core_GART"/>
    <property type="match status" value="1"/>
</dbReference>
<keyword evidence="7" id="KW-1185">Reference proteome</keyword>
<dbReference type="InterPro" id="IPR002376">
    <property type="entry name" value="Formyl_transf_N"/>
</dbReference>